<feature type="region of interest" description="Disordered" evidence="1">
    <location>
        <begin position="1"/>
        <end position="246"/>
    </location>
</feature>
<evidence type="ECO:0000313" key="2">
    <source>
        <dbReference type="EMBL" id="KAK3289543.1"/>
    </source>
</evidence>
<comment type="caution">
    <text evidence="2">The sequence shown here is derived from an EMBL/GenBank/DDBJ whole genome shotgun (WGS) entry which is preliminary data.</text>
</comment>
<accession>A0AAE0H419</accession>
<reference evidence="2 3" key="1">
    <citation type="journal article" date="2015" name="Genome Biol. Evol.">
        <title>Comparative Genomics of a Bacterivorous Green Alga Reveals Evolutionary Causalities and Consequences of Phago-Mixotrophic Mode of Nutrition.</title>
        <authorList>
            <person name="Burns J.A."/>
            <person name="Paasch A."/>
            <person name="Narechania A."/>
            <person name="Kim E."/>
        </authorList>
    </citation>
    <scope>NUCLEOTIDE SEQUENCE [LARGE SCALE GENOMIC DNA]</scope>
    <source>
        <strain evidence="2 3">PLY_AMNH</strain>
    </source>
</reference>
<evidence type="ECO:0000256" key="1">
    <source>
        <dbReference type="SAM" id="MobiDB-lite"/>
    </source>
</evidence>
<feature type="compositionally biased region" description="Basic and acidic residues" evidence="1">
    <location>
        <begin position="217"/>
        <end position="226"/>
    </location>
</feature>
<gene>
    <name evidence="2" type="ORF">CYMTET_3035</name>
</gene>
<keyword evidence="3" id="KW-1185">Reference proteome</keyword>
<protein>
    <submittedName>
        <fullName evidence="2">Uncharacterized protein</fullName>
    </submittedName>
</protein>
<evidence type="ECO:0000313" key="3">
    <source>
        <dbReference type="Proteomes" id="UP001190700"/>
    </source>
</evidence>
<name>A0AAE0H419_9CHLO</name>
<feature type="compositionally biased region" description="Low complexity" evidence="1">
    <location>
        <begin position="187"/>
        <end position="197"/>
    </location>
</feature>
<organism evidence="2 3">
    <name type="scientific">Cymbomonas tetramitiformis</name>
    <dbReference type="NCBI Taxonomy" id="36881"/>
    <lineage>
        <taxon>Eukaryota</taxon>
        <taxon>Viridiplantae</taxon>
        <taxon>Chlorophyta</taxon>
        <taxon>Pyramimonadophyceae</taxon>
        <taxon>Pyramimonadales</taxon>
        <taxon>Pyramimonadaceae</taxon>
        <taxon>Cymbomonas</taxon>
    </lineage>
</organism>
<sequence length="246" mass="24147">MAHAGSGRARQLASGVGTDEGAHGGASVAQGAPPSGAGIDAGSTEARRGKAPCSGAGIDAGSTEALGPMEALGGGCAPWASGAGDRRTCYGGSRVTAARERRGDRRSGPREVRAGQGTRSGGIDAVAHGGSLVGGQQSKLAAGRGTDARPTEAPGANFAKRGGGTDVWPTEASANTQPPASAGIDAGLGLRLRAGKAAAERRGEWAQWSTEAPAGQPRERRGDRPRGGPTEALGGGSKQLAEPGGD</sequence>
<dbReference type="EMBL" id="LGRX02000103">
    <property type="protein sequence ID" value="KAK3289543.1"/>
    <property type="molecule type" value="Genomic_DNA"/>
</dbReference>
<dbReference type="AlphaFoldDB" id="A0AAE0H419"/>
<dbReference type="Proteomes" id="UP001190700">
    <property type="component" value="Unassembled WGS sequence"/>
</dbReference>
<proteinExistence type="predicted"/>
<feature type="compositionally biased region" description="Basic and acidic residues" evidence="1">
    <location>
        <begin position="97"/>
        <end position="113"/>
    </location>
</feature>